<evidence type="ECO:0000256" key="3">
    <source>
        <dbReference type="ARBA" id="ARBA00022692"/>
    </source>
</evidence>
<keyword evidence="4 6" id="KW-1133">Transmembrane helix</keyword>
<keyword evidence="5 6" id="KW-0472">Membrane</keyword>
<evidence type="ECO:0000313" key="7">
    <source>
        <dbReference type="EMBL" id="MBB6364215.1"/>
    </source>
</evidence>
<keyword evidence="3 6" id="KW-0812">Transmembrane</keyword>
<reference evidence="9 10" key="1">
    <citation type="submission" date="2019-11" db="EMBL/GenBank/DDBJ databases">
        <title>FDA dAtabase for Regulatory Grade micrObial Sequences (FDA-ARGOS): Supporting development and validation of Infectious Disease Dx tests.</title>
        <authorList>
            <person name="Patel R."/>
            <person name="Rucinski S."/>
            <person name="Tallon L."/>
            <person name="Sadzewicz L."/>
            <person name="Vavikolanu K."/>
            <person name="Mehta A."/>
            <person name="Aluvathingal J."/>
            <person name="Nadendla S."/>
            <person name="Nandy P."/>
            <person name="Geyer C."/>
            <person name="Yan Y."/>
            <person name="Sichtig H."/>
        </authorList>
    </citation>
    <scope>NUCLEOTIDE SEQUENCE [LARGE SCALE GENOMIC DNA]</scope>
    <source>
        <strain evidence="9 10">FDAARGOS_557</strain>
    </source>
</reference>
<dbReference type="Proteomes" id="UP000509126">
    <property type="component" value="Chromosome"/>
</dbReference>
<dbReference type="GO" id="GO:0030288">
    <property type="term" value="C:outer membrane-bounded periplasmic space"/>
    <property type="evidence" value="ECO:0007669"/>
    <property type="project" value="TreeGrafter"/>
</dbReference>
<dbReference type="EMBL" id="JACHLA010000015">
    <property type="protein sequence ID" value="MBB6364215.1"/>
    <property type="molecule type" value="Genomic_DNA"/>
</dbReference>
<proteinExistence type="predicted"/>
<evidence type="ECO:0000313" key="10">
    <source>
        <dbReference type="Proteomes" id="UP000509126"/>
    </source>
</evidence>
<reference evidence="8" key="3">
    <citation type="submission" date="2023-07" db="EMBL/GenBank/DDBJ databases">
        <title>Dynamics of blaOXA-23 gene transmission in Acinetobacter spp. from contaminated veterinary surfaces.</title>
        <authorList>
            <person name="Moreira Da Silva J."/>
            <person name="Menezes J."/>
            <person name="Fernandes L."/>
            <person name="Marques C."/>
            <person name="Amaral A."/>
            <person name="Timofte D."/>
            <person name="Pomba C."/>
        </authorList>
    </citation>
    <scope>NUCLEOTIDE SEQUENCE</scope>
    <source>
        <strain evidence="8">CMVB11Z4A1</strain>
    </source>
</reference>
<evidence type="ECO:0000313" key="11">
    <source>
        <dbReference type="Proteomes" id="UP000548425"/>
    </source>
</evidence>
<evidence type="ECO:0000256" key="5">
    <source>
        <dbReference type="ARBA" id="ARBA00023136"/>
    </source>
</evidence>
<dbReference type="PANTHER" id="PTHR37481">
    <property type="entry name" value="LIPOPOLYSACCHARIDE EXPORT SYSTEM PROTEIN LPTC"/>
    <property type="match status" value="1"/>
</dbReference>
<dbReference type="Proteomes" id="UP001242129">
    <property type="component" value="Unassembled WGS sequence"/>
</dbReference>
<dbReference type="Gene3D" id="2.60.450.10">
    <property type="entry name" value="Lipopolysaccharide (LPS) transport protein A like domain"/>
    <property type="match status" value="1"/>
</dbReference>
<dbReference type="RefSeq" id="WP_004729873.1">
    <property type="nucleotide sequence ID" value="NZ_CABIYT010000043.1"/>
</dbReference>
<evidence type="ECO:0000256" key="2">
    <source>
        <dbReference type="ARBA" id="ARBA00022519"/>
    </source>
</evidence>
<evidence type="ECO:0000313" key="9">
    <source>
        <dbReference type="EMBL" id="QKU21932.1"/>
    </source>
</evidence>
<dbReference type="GO" id="GO:0015221">
    <property type="term" value="F:lipopolysaccharide transmembrane transporter activity"/>
    <property type="evidence" value="ECO:0007669"/>
    <property type="project" value="InterPro"/>
</dbReference>
<gene>
    <name evidence="9" type="primary">lptC</name>
    <name evidence="9" type="ORF">FOB19_11295</name>
    <name evidence="7" type="ORF">HNP34_002365</name>
    <name evidence="8" type="ORF">Q8G51_00055</name>
</gene>
<dbReference type="InterPro" id="IPR052363">
    <property type="entry name" value="LPS_export_LptC"/>
</dbReference>
<evidence type="ECO:0000256" key="4">
    <source>
        <dbReference type="ARBA" id="ARBA00022989"/>
    </source>
</evidence>
<dbReference type="PANTHER" id="PTHR37481:SF1">
    <property type="entry name" value="LIPOPOLYSACCHARIDE EXPORT SYSTEM PROTEIN LPTC"/>
    <property type="match status" value="1"/>
</dbReference>
<dbReference type="Pfam" id="PF06835">
    <property type="entry name" value="LptC"/>
    <property type="match status" value="1"/>
</dbReference>
<dbReference type="NCBIfam" id="TIGR04409">
    <property type="entry name" value="LptC_YrbK"/>
    <property type="match status" value="1"/>
</dbReference>
<evidence type="ECO:0000256" key="6">
    <source>
        <dbReference type="SAM" id="Phobius"/>
    </source>
</evidence>
<keyword evidence="2" id="KW-0997">Cell inner membrane</keyword>
<sequence>MDTKVLYITAVIIAAISGGYYYYSGKGNKLQADSARSMTYSAQNINLTQTDETGQVSVRAQVDRLEQNLQLETSKLENLRASTYDNGKVDATFFAKMAHGYDDNTKVVLSQEVFATKIMQNGKMQFRTEELTAFPKTREIETDKTVIVESPQAEFVSQGLKANLNDGQYEFFNIRGKYEPNS</sequence>
<reference evidence="7 11" key="2">
    <citation type="submission" date="2020-08" db="EMBL/GenBank/DDBJ databases">
        <title>Functional genomics of gut bacteria from endangered species of beetles.</title>
        <authorList>
            <person name="Carlos-Shanley C."/>
        </authorList>
    </citation>
    <scope>NUCLEOTIDE SEQUENCE [LARGE SCALE GENOMIC DNA]</scope>
    <source>
        <strain evidence="7 11">S00127</strain>
    </source>
</reference>
<organism evidence="9 10">
    <name type="scientific">Acinetobacter lwoffii</name>
    <dbReference type="NCBI Taxonomy" id="28090"/>
    <lineage>
        <taxon>Bacteria</taxon>
        <taxon>Pseudomonadati</taxon>
        <taxon>Pseudomonadota</taxon>
        <taxon>Gammaproteobacteria</taxon>
        <taxon>Moraxellales</taxon>
        <taxon>Moraxellaceae</taxon>
        <taxon>Acinetobacter</taxon>
    </lineage>
</organism>
<dbReference type="GO" id="GO:0005886">
    <property type="term" value="C:plasma membrane"/>
    <property type="evidence" value="ECO:0007669"/>
    <property type="project" value="InterPro"/>
</dbReference>
<name>A0A2K8US69_ACILW</name>
<dbReference type="InterPro" id="IPR010664">
    <property type="entry name" value="LipoPS_assembly_LptC-rel"/>
</dbReference>
<dbReference type="STRING" id="28090.GCA_002119785_03036"/>
<dbReference type="InterPro" id="IPR026265">
    <property type="entry name" value="LptC"/>
</dbReference>
<dbReference type="Proteomes" id="UP000548425">
    <property type="component" value="Unassembled WGS sequence"/>
</dbReference>
<feature type="transmembrane region" description="Helical" evidence="6">
    <location>
        <begin position="6"/>
        <end position="23"/>
    </location>
</feature>
<dbReference type="EMBL" id="JAUUUS010000001">
    <property type="protein sequence ID" value="MDP1446270.1"/>
    <property type="molecule type" value="Genomic_DNA"/>
</dbReference>
<dbReference type="EMBL" id="CP054803">
    <property type="protein sequence ID" value="QKU21932.1"/>
    <property type="molecule type" value="Genomic_DNA"/>
</dbReference>
<protein>
    <submittedName>
        <fullName evidence="9">LPS export ABC transporter periplasmic protein LptC</fullName>
    </submittedName>
    <submittedName>
        <fullName evidence="7">Lipopolysaccharide export system protein LptC</fullName>
    </submittedName>
</protein>
<keyword evidence="1" id="KW-1003">Cell membrane</keyword>
<evidence type="ECO:0000256" key="1">
    <source>
        <dbReference type="ARBA" id="ARBA00022475"/>
    </source>
</evidence>
<dbReference type="AlphaFoldDB" id="A0A2K8US69"/>
<dbReference type="GO" id="GO:0017089">
    <property type="term" value="F:glycolipid transfer activity"/>
    <property type="evidence" value="ECO:0007669"/>
    <property type="project" value="TreeGrafter"/>
</dbReference>
<accession>A0A2K8US69</accession>
<evidence type="ECO:0000313" key="8">
    <source>
        <dbReference type="EMBL" id="MDP1446270.1"/>
    </source>
</evidence>